<feature type="active site" evidence="5">
    <location>
        <position position="20"/>
    </location>
</feature>
<feature type="active site" description="Proton donor" evidence="5">
    <location>
        <position position="150"/>
    </location>
</feature>
<keyword evidence="4" id="KW-0904">Protein phosphatase</keyword>
<dbReference type="AlphaFoldDB" id="A0AAP9Y7X2"/>
<dbReference type="Proteomes" id="UP000595220">
    <property type="component" value="Chromosome"/>
</dbReference>
<name>A0AAP9Y7X2_9ACTO</name>
<evidence type="ECO:0000313" key="7">
    <source>
        <dbReference type="EMBL" id="QQC43755.1"/>
    </source>
</evidence>
<evidence type="ECO:0000259" key="6">
    <source>
        <dbReference type="SMART" id="SM00226"/>
    </source>
</evidence>
<evidence type="ECO:0000256" key="2">
    <source>
        <dbReference type="ARBA" id="ARBA00013064"/>
    </source>
</evidence>
<feature type="domain" description="Phosphotyrosine protein phosphatase I" evidence="6">
    <location>
        <begin position="8"/>
        <end position="176"/>
    </location>
</feature>
<feature type="active site" description="Nucleophile" evidence="5">
    <location>
        <position position="14"/>
    </location>
</feature>
<evidence type="ECO:0000256" key="5">
    <source>
        <dbReference type="PIRSR" id="PIRSR617867-1"/>
    </source>
</evidence>
<dbReference type="Gene3D" id="3.40.50.2300">
    <property type="match status" value="1"/>
</dbReference>
<dbReference type="InterPro" id="IPR050438">
    <property type="entry name" value="LMW_PTPase"/>
</dbReference>
<comment type="similarity">
    <text evidence="1">Belongs to the low molecular weight phosphotyrosine protein phosphatase family.</text>
</comment>
<dbReference type="Pfam" id="PF01451">
    <property type="entry name" value="LMWPc"/>
    <property type="match status" value="1"/>
</dbReference>
<dbReference type="PANTHER" id="PTHR11717:SF7">
    <property type="entry name" value="LOW MOLECULAR WEIGHT PHOSPHOTYROSINE PROTEIN PHOSPHATASE"/>
    <property type="match status" value="1"/>
</dbReference>
<evidence type="ECO:0000256" key="1">
    <source>
        <dbReference type="ARBA" id="ARBA00011063"/>
    </source>
</evidence>
<reference evidence="7 8" key="1">
    <citation type="submission" date="2020-12" db="EMBL/GenBank/DDBJ databases">
        <title>FDA dAtabase for Regulatory Grade micrObial Sequences (FDA-ARGOS): Supporting development and validation of Infectious Disease Dx tests.</title>
        <authorList>
            <person name="Sproer C."/>
            <person name="Gronow S."/>
            <person name="Severitt S."/>
            <person name="Schroder I."/>
            <person name="Tallon L."/>
            <person name="Sadzewicz L."/>
            <person name="Zhao X."/>
            <person name="Boylan J."/>
            <person name="Ott S."/>
            <person name="Bowen H."/>
            <person name="Vavikolanu K."/>
            <person name="Mehta A."/>
            <person name="Aluvathingal J."/>
            <person name="Nadendla S."/>
            <person name="Lowell S."/>
            <person name="Myers T."/>
            <person name="Yan Y."/>
            <person name="Sichtig H."/>
        </authorList>
    </citation>
    <scope>NUCLEOTIDE SEQUENCE [LARGE SCALE GENOMIC DNA]</scope>
    <source>
        <strain evidence="7 8">FDAARGOS_985</strain>
    </source>
</reference>
<keyword evidence="3" id="KW-0378">Hydrolase</keyword>
<dbReference type="RefSeq" id="WP_070779265.1">
    <property type="nucleotide sequence ID" value="NZ_CP066065.1"/>
</dbReference>
<dbReference type="CDD" id="cd16343">
    <property type="entry name" value="LMWPTP"/>
    <property type="match status" value="1"/>
</dbReference>
<dbReference type="InterPro" id="IPR017867">
    <property type="entry name" value="Tyr_phospatase_low_mol_wt"/>
</dbReference>
<dbReference type="EC" id="3.1.3.48" evidence="2"/>
<dbReference type="InterPro" id="IPR036196">
    <property type="entry name" value="Ptyr_pPase_sf"/>
</dbReference>
<dbReference type="SMART" id="SM00226">
    <property type="entry name" value="LMWPc"/>
    <property type="match status" value="1"/>
</dbReference>
<dbReference type="GO" id="GO:0004725">
    <property type="term" value="F:protein tyrosine phosphatase activity"/>
    <property type="evidence" value="ECO:0007669"/>
    <property type="project" value="UniProtKB-EC"/>
</dbReference>
<proteinExistence type="inferred from homology"/>
<organism evidence="7 8">
    <name type="scientific">Schaalia meyeri</name>
    <dbReference type="NCBI Taxonomy" id="52773"/>
    <lineage>
        <taxon>Bacteria</taxon>
        <taxon>Bacillati</taxon>
        <taxon>Actinomycetota</taxon>
        <taxon>Actinomycetes</taxon>
        <taxon>Actinomycetales</taxon>
        <taxon>Actinomycetaceae</taxon>
        <taxon>Schaalia</taxon>
    </lineage>
</organism>
<evidence type="ECO:0000256" key="4">
    <source>
        <dbReference type="ARBA" id="ARBA00022912"/>
    </source>
</evidence>
<dbReference type="PANTHER" id="PTHR11717">
    <property type="entry name" value="LOW MOLECULAR WEIGHT PROTEIN TYROSINE PHOSPHATASE"/>
    <property type="match status" value="1"/>
</dbReference>
<evidence type="ECO:0000313" key="8">
    <source>
        <dbReference type="Proteomes" id="UP000595220"/>
    </source>
</evidence>
<sequence>MSTHSDPARVLMVCTGNICRSTMAHAILEQSAARAGVSVVVDSAGISDEEHGNPIDRRAARVLRDAGYDVPDHRARQVNASELGRWDIVLAMTGRHLSALRRLAERAGIEYRGAPRGRAAEGARGGPWPGVPLICLYRDCDPEGSGDVPDPWYGGHQDFLDTRAVIERVTPRLLELLLTKDPGGRGRPSA</sequence>
<dbReference type="PRINTS" id="PR00719">
    <property type="entry name" value="LMWPTPASE"/>
</dbReference>
<gene>
    <name evidence="7" type="ORF">I6H42_08275</name>
</gene>
<accession>A0AAP9Y7X2</accession>
<dbReference type="SUPFAM" id="SSF52788">
    <property type="entry name" value="Phosphotyrosine protein phosphatases I"/>
    <property type="match status" value="1"/>
</dbReference>
<dbReference type="InterPro" id="IPR023485">
    <property type="entry name" value="Ptyr_pPase"/>
</dbReference>
<keyword evidence="8" id="KW-1185">Reference proteome</keyword>
<dbReference type="EMBL" id="CP066065">
    <property type="protein sequence ID" value="QQC43755.1"/>
    <property type="molecule type" value="Genomic_DNA"/>
</dbReference>
<protein>
    <recommendedName>
        <fullName evidence="2">protein-tyrosine-phosphatase</fullName>
        <ecNumber evidence="2">3.1.3.48</ecNumber>
    </recommendedName>
</protein>
<evidence type="ECO:0000256" key="3">
    <source>
        <dbReference type="ARBA" id="ARBA00022801"/>
    </source>
</evidence>